<organism evidence="1 2">
    <name type="scientific">Ramlibacter algicola</name>
    <dbReference type="NCBI Taxonomy" id="2795217"/>
    <lineage>
        <taxon>Bacteria</taxon>
        <taxon>Pseudomonadati</taxon>
        <taxon>Pseudomonadota</taxon>
        <taxon>Betaproteobacteria</taxon>
        <taxon>Burkholderiales</taxon>
        <taxon>Comamonadaceae</taxon>
        <taxon>Ramlibacter</taxon>
    </lineage>
</organism>
<sequence>MSDGLHLLLPLAAPAHEEARSLLAGMRLPATERLLATLVVTADERDSEQALSMPHERVLARECGLPLDDGRIPLAAWQVAAAGAPDGAAWGWITPCHWEVGTRDIRMHHPQDLRLDGEESQALLAAMQPFFAEDGLELRYEAPTRWLARGPLLAQVATASLDRVIGRLLDEWMPRGDGARLLRRLQQEMQMLLYTHPVNEERLRGGQLPVNSFWASGTGALPAQVAAQPAGLQVLHGLRDAALLQDWRAWAANWEQFESRDAPRLLQAAQAGHDVRLTLCGERGARTWQSTRRGPFSRLSTLWSRPRIAECVQDL</sequence>
<dbReference type="RefSeq" id="WP_200789689.1">
    <property type="nucleotide sequence ID" value="NZ_JAEDAO010000001.1"/>
</dbReference>
<evidence type="ECO:0000313" key="2">
    <source>
        <dbReference type="Proteomes" id="UP000617041"/>
    </source>
</evidence>
<evidence type="ECO:0000313" key="1">
    <source>
        <dbReference type="EMBL" id="MBK0394609.1"/>
    </source>
</evidence>
<keyword evidence="2" id="KW-1185">Reference proteome</keyword>
<gene>
    <name evidence="1" type="ORF">I8E28_18535</name>
</gene>
<dbReference type="EMBL" id="JAEDAO010000001">
    <property type="protein sequence ID" value="MBK0394609.1"/>
    <property type="molecule type" value="Genomic_DNA"/>
</dbReference>
<protein>
    <submittedName>
        <fullName evidence="1">Phosphoglycerate mutase</fullName>
    </submittedName>
</protein>
<accession>A0A934Q238</accession>
<reference evidence="1" key="1">
    <citation type="submission" date="2020-12" db="EMBL/GenBank/DDBJ databases">
        <title>Ramlibacter sp. nov., isolated from a freshwater alga, Cryptomonas.</title>
        <authorList>
            <person name="Kim H.M."/>
            <person name="Jeon C.O."/>
        </authorList>
    </citation>
    <scope>NUCLEOTIDE SEQUENCE</scope>
    <source>
        <strain evidence="1">CrO1</strain>
    </source>
</reference>
<proteinExistence type="predicted"/>
<dbReference type="Proteomes" id="UP000617041">
    <property type="component" value="Unassembled WGS sequence"/>
</dbReference>
<comment type="caution">
    <text evidence="1">The sequence shown here is derived from an EMBL/GenBank/DDBJ whole genome shotgun (WGS) entry which is preliminary data.</text>
</comment>
<dbReference type="AlphaFoldDB" id="A0A934Q238"/>
<name>A0A934Q238_9BURK</name>